<feature type="domain" description="Dihydroprymidine dehydrogenase" evidence="2">
    <location>
        <begin position="3"/>
        <end position="97"/>
    </location>
</feature>
<evidence type="ECO:0000313" key="4">
    <source>
        <dbReference type="Proteomes" id="UP000886818"/>
    </source>
</evidence>
<dbReference type="EMBL" id="CP078093">
    <property type="protein sequence ID" value="QXM06564.1"/>
    <property type="molecule type" value="Genomic_DNA"/>
</dbReference>
<dbReference type="Pfam" id="PF07992">
    <property type="entry name" value="Pyr_redox_2"/>
    <property type="match status" value="1"/>
</dbReference>
<accession>A0ABX8RDR5</accession>
<gene>
    <name evidence="3" type="ORF">KVH43_02105</name>
</gene>
<dbReference type="RefSeq" id="WP_218283260.1">
    <property type="nucleotide sequence ID" value="NZ_CP078093.1"/>
</dbReference>
<proteinExistence type="predicted"/>
<dbReference type="PANTHER" id="PTHR42783">
    <property type="entry name" value="GLUTAMATE SYNTHASE [NADPH] SMALL CHAIN"/>
    <property type="match status" value="1"/>
</dbReference>
<reference evidence="3" key="1">
    <citation type="submission" date="2021-07" db="EMBL/GenBank/DDBJ databases">
        <title>Complete genome sequence of Crassaminicella sp. 143-21, isolated from a deep-sea hydrothermal vent.</title>
        <authorList>
            <person name="Li X."/>
        </authorList>
    </citation>
    <scope>NUCLEOTIDE SEQUENCE</scope>
    <source>
        <strain evidence="3">143-21</strain>
    </source>
</reference>
<dbReference type="Proteomes" id="UP000886818">
    <property type="component" value="Chromosome"/>
</dbReference>
<dbReference type="InterPro" id="IPR023753">
    <property type="entry name" value="FAD/NAD-binding_dom"/>
</dbReference>
<evidence type="ECO:0000259" key="1">
    <source>
        <dbReference type="Pfam" id="PF07992"/>
    </source>
</evidence>
<dbReference type="InterPro" id="IPR028261">
    <property type="entry name" value="DPD_II"/>
</dbReference>
<organism evidence="3 4">
    <name type="scientific">Crassaminicella indica</name>
    <dbReference type="NCBI Taxonomy" id="2855394"/>
    <lineage>
        <taxon>Bacteria</taxon>
        <taxon>Bacillati</taxon>
        <taxon>Bacillota</taxon>
        <taxon>Clostridia</taxon>
        <taxon>Eubacteriales</taxon>
        <taxon>Clostridiaceae</taxon>
        <taxon>Crassaminicella</taxon>
    </lineage>
</organism>
<feature type="domain" description="FAD/NAD(P)-binding" evidence="1">
    <location>
        <begin position="109"/>
        <end position="394"/>
    </location>
</feature>
<dbReference type="Pfam" id="PF14691">
    <property type="entry name" value="Fer4_20"/>
    <property type="match status" value="1"/>
</dbReference>
<dbReference type="PANTHER" id="PTHR42783:SF3">
    <property type="entry name" value="GLUTAMATE SYNTHASE [NADPH] SMALL CHAIN-RELATED"/>
    <property type="match status" value="1"/>
</dbReference>
<protein>
    <submittedName>
        <fullName evidence="3">NAD(P)-dependent oxidoreductase</fullName>
    </submittedName>
</protein>
<name>A0ABX8RDR5_9CLOT</name>
<evidence type="ECO:0000259" key="2">
    <source>
        <dbReference type="Pfam" id="PF14691"/>
    </source>
</evidence>
<evidence type="ECO:0000313" key="3">
    <source>
        <dbReference type="EMBL" id="QXM06564.1"/>
    </source>
</evidence>
<sequence>MAQHIIEEAKRCLQCKNARCKKGCPVNTPVNEAISMLLSGKLLEAGEKLFLNNPLSIVCSLVCPHEKFCEGSCVLGNKGNPIHWSSIEYYISDYYLNRMLIKPNIDPNKKVAIIGSGPAGITIAFILASRGYDITIFELHDKIGGVLRYGIPEFRLPKNILDRLKDQLINMGVKIRPNILVGPVITIDDLFRDGYKAIFIGTGVWNPKPIRIKGESLGNVHYAIDYLKNPDVYLLGKKVCVIGAGNVAMDVARTAIRKGINEVYIMYRRGEEDMPASSYEVEYAKLDGVKFEFYKTPIEITDKGIKYLKTKKVKENGEEKLITLEDSEGLFEANSIIIAASQGPKANIVSHTKGIEINKFGLVRTDECGRTTREGVFASGDVVTGAKTVVEAVRFSKKVADAIDKYISKGQ</sequence>
<keyword evidence="4" id="KW-1185">Reference proteome</keyword>